<dbReference type="Gene3D" id="3.30.428.10">
    <property type="entry name" value="HIT-like"/>
    <property type="match status" value="2"/>
</dbReference>
<dbReference type="InterPro" id="IPR005849">
    <property type="entry name" value="GalP_Utransf_N"/>
</dbReference>
<dbReference type="CDD" id="cd00608">
    <property type="entry name" value="GalT"/>
    <property type="match status" value="1"/>
</dbReference>
<dbReference type="FunFam" id="3.30.428.10:FF:000001">
    <property type="entry name" value="Galactose-1-phosphate uridylyltransferase"/>
    <property type="match status" value="1"/>
</dbReference>
<protein>
    <recommendedName>
        <fullName evidence="12">Galactose-1-phosphate uridylyltransferase</fullName>
        <ecNumber evidence="12">2.7.7.12</ecNumber>
    </recommendedName>
</protein>
<evidence type="ECO:0000259" key="13">
    <source>
        <dbReference type="Pfam" id="PF01087"/>
    </source>
</evidence>
<dbReference type="Pfam" id="PF01087">
    <property type="entry name" value="GalP_UDP_transf"/>
    <property type="match status" value="1"/>
</dbReference>
<dbReference type="GO" id="GO:0033499">
    <property type="term" value="P:galactose catabolic process via UDP-galactose, Leloir pathway"/>
    <property type="evidence" value="ECO:0007669"/>
    <property type="project" value="TreeGrafter"/>
</dbReference>
<dbReference type="InterPro" id="IPR018247">
    <property type="entry name" value="EF_Hand_1_Ca_BS"/>
</dbReference>
<evidence type="ECO:0000256" key="6">
    <source>
        <dbReference type="ARBA" id="ARBA00022695"/>
    </source>
</evidence>
<evidence type="ECO:0000256" key="3">
    <source>
        <dbReference type="ARBA" id="ARBA00004947"/>
    </source>
</evidence>
<evidence type="ECO:0000256" key="12">
    <source>
        <dbReference type="RuleBase" id="RU000506"/>
    </source>
</evidence>
<dbReference type="NCBIfam" id="NF008724">
    <property type="entry name" value="PRK11720.1"/>
    <property type="match status" value="1"/>
</dbReference>
<comment type="catalytic activity">
    <reaction evidence="1 12">
        <text>alpha-D-galactose 1-phosphate + UDP-alpha-D-glucose = alpha-D-glucose 1-phosphate + UDP-alpha-D-galactose</text>
        <dbReference type="Rhea" id="RHEA:13989"/>
        <dbReference type="ChEBI" id="CHEBI:58336"/>
        <dbReference type="ChEBI" id="CHEBI:58601"/>
        <dbReference type="ChEBI" id="CHEBI:58885"/>
        <dbReference type="ChEBI" id="CHEBI:66914"/>
        <dbReference type="EC" id="2.7.7.12"/>
    </reaction>
</comment>
<keyword evidence="8" id="KW-0862">Zinc</keyword>
<dbReference type="NCBIfam" id="TIGR00209">
    <property type="entry name" value="galT_1"/>
    <property type="match status" value="1"/>
</dbReference>
<comment type="cofactor">
    <cofactor evidence="2">
        <name>Zn(2+)</name>
        <dbReference type="ChEBI" id="CHEBI:29105"/>
    </cofactor>
</comment>
<dbReference type="InterPro" id="IPR005850">
    <property type="entry name" value="GalP_Utransf_C"/>
</dbReference>
<keyword evidence="9 12" id="KW-0299">Galactose metabolism</keyword>
<dbReference type="EC" id="2.7.7.12" evidence="12"/>
<evidence type="ECO:0000256" key="1">
    <source>
        <dbReference type="ARBA" id="ARBA00001107"/>
    </source>
</evidence>
<dbReference type="GO" id="GO:0005737">
    <property type="term" value="C:cytoplasm"/>
    <property type="evidence" value="ECO:0007669"/>
    <property type="project" value="TreeGrafter"/>
</dbReference>
<proteinExistence type="evidence at transcript level"/>
<dbReference type="InterPro" id="IPR019779">
    <property type="entry name" value="GalP_UDPtransf1_His-AS"/>
</dbReference>
<evidence type="ECO:0000256" key="9">
    <source>
        <dbReference type="ARBA" id="ARBA00023144"/>
    </source>
</evidence>
<keyword evidence="7 12" id="KW-0479">Metal-binding</keyword>
<evidence type="ECO:0000256" key="7">
    <source>
        <dbReference type="ARBA" id="ARBA00022723"/>
    </source>
</evidence>
<dbReference type="InterPro" id="IPR036265">
    <property type="entry name" value="HIT-like_sf"/>
</dbReference>
<dbReference type="PROSITE" id="PS00018">
    <property type="entry name" value="EF_HAND_1"/>
    <property type="match status" value="1"/>
</dbReference>
<name>A0A0N7Z9G0_9HEMI</name>
<feature type="domain" description="Galactose-1-phosphate uridyl transferase N-terminal" evidence="13">
    <location>
        <begin position="5"/>
        <end position="178"/>
    </location>
</feature>
<dbReference type="PANTHER" id="PTHR11943">
    <property type="entry name" value="GALACTOSE-1-PHOSPHATE URIDYLYLTRANSFERASE"/>
    <property type="match status" value="1"/>
</dbReference>
<dbReference type="UniPathway" id="UPA00214"/>
<evidence type="ECO:0000256" key="5">
    <source>
        <dbReference type="ARBA" id="ARBA00022679"/>
    </source>
</evidence>
<comment type="pathway">
    <text evidence="3 12">Carbohydrate metabolism; galactose metabolism.</text>
</comment>
<organism evidence="15">
    <name type="scientific">Rhodnius neglectus</name>
    <dbReference type="NCBI Taxonomy" id="72488"/>
    <lineage>
        <taxon>Eukaryota</taxon>
        <taxon>Metazoa</taxon>
        <taxon>Ecdysozoa</taxon>
        <taxon>Arthropoda</taxon>
        <taxon>Hexapoda</taxon>
        <taxon>Insecta</taxon>
        <taxon>Pterygota</taxon>
        <taxon>Neoptera</taxon>
        <taxon>Paraneoptera</taxon>
        <taxon>Hemiptera</taxon>
        <taxon>Heteroptera</taxon>
        <taxon>Panheteroptera</taxon>
        <taxon>Cimicomorpha</taxon>
        <taxon>Reduviidae</taxon>
        <taxon>Triatominae</taxon>
        <taxon>Rhodnius</taxon>
    </lineage>
</organism>
<dbReference type="Pfam" id="PF02744">
    <property type="entry name" value="GalP_UDP_tr_C"/>
    <property type="match status" value="1"/>
</dbReference>
<dbReference type="SUPFAM" id="SSF54197">
    <property type="entry name" value="HIT-like"/>
    <property type="match status" value="2"/>
</dbReference>
<evidence type="ECO:0000256" key="4">
    <source>
        <dbReference type="ARBA" id="ARBA00010951"/>
    </source>
</evidence>
<sequence length="351" mass="40882">MKSAFNPTVHPHRRYNPLTDQWVLVSPKRLDRPWLGQEEAVNKETPFPEVDPANPLLPGAVRGNGNENPIYQSVFVFTNDFPAMKPDFPPPEDAFNPLFRMREAKGTCKVICYTPKSDTTIGIMALQDIFNIVNVWISELTNLGQNYDWVQIFENKGEIMGCSNPHPHGQIWASSFLPSEPTVKDTCQRKYYEKHGRALLMDYVQQEIERNERIVVINNDWVVLVPFWANWPFETLLLPRSHIRRMYDLNHDQKVSLADILRKINIRYDNLFNVIFPYSMGWHGAPTGTMKDMPMDHWVFHGLFYPPLLRSATVKKFMVGYEMLAEPQRDISPEFAAKILRELPDVHYLHR</sequence>
<dbReference type="GO" id="GO:0008270">
    <property type="term" value="F:zinc ion binding"/>
    <property type="evidence" value="ECO:0007669"/>
    <property type="project" value="InterPro"/>
</dbReference>
<dbReference type="GO" id="GO:0008108">
    <property type="term" value="F:UDP-glucose:hexose-1-phosphate uridylyltransferase activity"/>
    <property type="evidence" value="ECO:0007669"/>
    <property type="project" value="UniProtKB-EC"/>
</dbReference>
<dbReference type="InterPro" id="IPR001937">
    <property type="entry name" value="GalP_UDPtransf1"/>
</dbReference>
<evidence type="ECO:0000256" key="10">
    <source>
        <dbReference type="ARBA" id="ARBA00023277"/>
    </source>
</evidence>
<evidence type="ECO:0000256" key="2">
    <source>
        <dbReference type="ARBA" id="ARBA00001947"/>
    </source>
</evidence>
<keyword evidence="10 12" id="KW-0119">Carbohydrate metabolism</keyword>
<evidence type="ECO:0000256" key="8">
    <source>
        <dbReference type="ARBA" id="ARBA00022833"/>
    </source>
</evidence>
<dbReference type="EMBL" id="GDKW01000651">
    <property type="protein sequence ID" value="JAI55944.1"/>
    <property type="molecule type" value="mRNA"/>
</dbReference>
<dbReference type="PANTHER" id="PTHR11943:SF1">
    <property type="entry name" value="GALACTOSE-1-PHOSPHATE URIDYLYLTRANSFERASE"/>
    <property type="match status" value="1"/>
</dbReference>
<reference evidence="15" key="1">
    <citation type="journal article" date="2016" name="PLoS Negl. Trop. Dis.">
        <title>A Deep Insight into the Sialome of Rhodnius neglectus, a Vector of Chagas Disease.</title>
        <authorList>
            <person name="Santiago P.B."/>
            <person name="Assumpcao T.C."/>
            <person name="Araujo C.N."/>
            <person name="Bastos I.M."/>
            <person name="Neves D."/>
            <person name="Silva I.G."/>
            <person name="Charneau S."/>
            <person name="Queiroz R.M."/>
            <person name="Raiol T."/>
            <person name="Oliveira J.V."/>
            <person name="Sousa M.V."/>
            <person name="Calvo E."/>
            <person name="Ribeiro J.M."/>
            <person name="Santana J.M."/>
        </authorList>
    </citation>
    <scope>NUCLEOTIDE SEQUENCE</scope>
    <source>
        <tissue evidence="15">Salivary glands</tissue>
    </source>
</reference>
<evidence type="ECO:0000313" key="15">
    <source>
        <dbReference type="EMBL" id="JAI55944.1"/>
    </source>
</evidence>
<comment type="similarity">
    <text evidence="4 12">Belongs to the galactose-1-phosphate uridylyltransferase type 1 family.</text>
</comment>
<dbReference type="PIRSF" id="PIRSF000808">
    <property type="entry name" value="GalT"/>
    <property type="match status" value="1"/>
</dbReference>
<evidence type="ECO:0000256" key="11">
    <source>
        <dbReference type="PIRSR" id="PIRSR000808-1"/>
    </source>
</evidence>
<keyword evidence="5 12" id="KW-0808">Transferase</keyword>
<accession>A0A0N7Z9G0</accession>
<keyword evidence="6 12" id="KW-0548">Nucleotidyltransferase</keyword>
<dbReference type="PROSITE" id="PS00117">
    <property type="entry name" value="GAL_P_UDP_TRANSF_I"/>
    <property type="match status" value="1"/>
</dbReference>
<evidence type="ECO:0000259" key="14">
    <source>
        <dbReference type="Pfam" id="PF02744"/>
    </source>
</evidence>
<dbReference type="FunFam" id="3.30.428.10:FF:000002">
    <property type="entry name" value="Galactose-1-phosphate uridylyltransferase"/>
    <property type="match status" value="1"/>
</dbReference>
<feature type="active site" description="Tele-UMP-histidine intermediate" evidence="11">
    <location>
        <position position="168"/>
    </location>
</feature>
<feature type="domain" description="Galactose-1-phosphate uridyl transferase C-terminal" evidence="14">
    <location>
        <begin position="187"/>
        <end position="349"/>
    </location>
</feature>
<dbReference type="AlphaFoldDB" id="A0A0N7Z9G0"/>